<dbReference type="STRING" id="1279009.ADICEAN_03511"/>
<evidence type="ECO:0000313" key="3">
    <source>
        <dbReference type="Proteomes" id="UP000011910"/>
    </source>
</evidence>
<dbReference type="Gene3D" id="3.30.420.40">
    <property type="match status" value="2"/>
</dbReference>
<dbReference type="RefSeq" id="WP_009196892.1">
    <property type="nucleotide sequence ID" value="NZ_AODQ01000122.1"/>
</dbReference>
<organism evidence="2 3">
    <name type="scientific">Cesiribacter andamanensis AMV16</name>
    <dbReference type="NCBI Taxonomy" id="1279009"/>
    <lineage>
        <taxon>Bacteria</taxon>
        <taxon>Pseudomonadati</taxon>
        <taxon>Bacteroidota</taxon>
        <taxon>Cytophagia</taxon>
        <taxon>Cytophagales</taxon>
        <taxon>Cesiribacteraceae</taxon>
        <taxon>Cesiribacter</taxon>
    </lineage>
</organism>
<dbReference type="InterPro" id="IPR043129">
    <property type="entry name" value="ATPase_NBD"/>
</dbReference>
<feature type="domain" description="Gcp-like" evidence="1">
    <location>
        <begin position="33"/>
        <end position="134"/>
    </location>
</feature>
<dbReference type="CDD" id="cd24032">
    <property type="entry name" value="ASKHA_NBD_TsaB"/>
    <property type="match status" value="1"/>
</dbReference>
<dbReference type="PATRIC" id="fig|1279009.4.peg.3555"/>
<dbReference type="NCBIfam" id="TIGR03725">
    <property type="entry name" value="T6A_YeaZ"/>
    <property type="match status" value="1"/>
</dbReference>
<sequence length="229" mass="24679">MAYIISIDTATSVCSVALHQQGRLIASQHLHIDKSHSGLLTVLIRNTLEYAGLRMQELGAVAVSAGPGSYTGLRIGTSTAKGLCYALDVPLIAVNTLEAMAHEVAAFVPDDALLCPMIDARRMEVYCMLATRQLQPVAPVQAKVVEAGSFADVLSQQPVYFFGDGAAKCQPLLSHQAQARFVQGVVPSAVPVGALAWQKFEKQQVEDMAYFEPLYLKEFQGSKPKTLVS</sequence>
<dbReference type="Pfam" id="PF00814">
    <property type="entry name" value="TsaD"/>
    <property type="match status" value="1"/>
</dbReference>
<dbReference type="PANTHER" id="PTHR11735:SF11">
    <property type="entry name" value="TRNA THREONYLCARBAMOYLADENOSINE BIOSYNTHESIS PROTEIN TSAB"/>
    <property type="match status" value="1"/>
</dbReference>
<name>M7NSB1_9BACT</name>
<accession>M7NSB1</accession>
<keyword evidence="3" id="KW-1185">Reference proteome</keyword>
<evidence type="ECO:0000259" key="1">
    <source>
        <dbReference type="Pfam" id="PF00814"/>
    </source>
</evidence>
<dbReference type="GO" id="GO:0002949">
    <property type="term" value="P:tRNA threonylcarbamoyladenosine modification"/>
    <property type="evidence" value="ECO:0007669"/>
    <property type="project" value="InterPro"/>
</dbReference>
<dbReference type="SUPFAM" id="SSF53067">
    <property type="entry name" value="Actin-like ATPase domain"/>
    <property type="match status" value="2"/>
</dbReference>
<comment type="caution">
    <text evidence="2">The sequence shown here is derived from an EMBL/GenBank/DDBJ whole genome shotgun (WGS) entry which is preliminary data.</text>
</comment>
<dbReference type="GO" id="GO:0005829">
    <property type="term" value="C:cytosol"/>
    <property type="evidence" value="ECO:0007669"/>
    <property type="project" value="TreeGrafter"/>
</dbReference>
<dbReference type="PANTHER" id="PTHR11735">
    <property type="entry name" value="TRNA N6-ADENOSINE THREONYLCARBAMOYLTRANSFERASE"/>
    <property type="match status" value="1"/>
</dbReference>
<dbReference type="AlphaFoldDB" id="M7NSB1"/>
<reference evidence="2 3" key="1">
    <citation type="journal article" date="2013" name="Genome Announc.">
        <title>Draft Genome Sequence of Cesiribacter andamanensis Strain AMV16T, Isolated from a Soil Sample from a Mud Volcano in the Andaman Islands, India.</title>
        <authorList>
            <person name="Shivaji S."/>
            <person name="Ara S."/>
            <person name="Begum Z."/>
            <person name="Srinivas T.N."/>
            <person name="Singh A."/>
            <person name="Kumar Pinnaka A."/>
        </authorList>
    </citation>
    <scope>NUCLEOTIDE SEQUENCE [LARGE SCALE GENOMIC DNA]</scope>
    <source>
        <strain evidence="2 3">AMV16</strain>
    </source>
</reference>
<protein>
    <recommendedName>
        <fullName evidence="1">Gcp-like domain-containing protein</fullName>
    </recommendedName>
</protein>
<dbReference type="InterPro" id="IPR022496">
    <property type="entry name" value="T6A_TsaB"/>
</dbReference>
<dbReference type="Proteomes" id="UP000011910">
    <property type="component" value="Unassembled WGS sequence"/>
</dbReference>
<proteinExistence type="predicted"/>
<dbReference type="InterPro" id="IPR000905">
    <property type="entry name" value="Gcp-like_dom"/>
</dbReference>
<dbReference type="eggNOG" id="COG1214">
    <property type="taxonomic scope" value="Bacteria"/>
</dbReference>
<gene>
    <name evidence="2" type="ORF">ADICEAN_03511</name>
</gene>
<dbReference type="OrthoDB" id="9784166at2"/>
<dbReference type="EMBL" id="AODQ01000122">
    <property type="protein sequence ID" value="EMR01354.1"/>
    <property type="molecule type" value="Genomic_DNA"/>
</dbReference>
<evidence type="ECO:0000313" key="2">
    <source>
        <dbReference type="EMBL" id="EMR01354.1"/>
    </source>
</evidence>